<feature type="domain" description="AB hydrolase-1" evidence="1">
    <location>
        <begin position="36"/>
        <end position="277"/>
    </location>
</feature>
<dbReference type="InterPro" id="IPR050266">
    <property type="entry name" value="AB_hydrolase_sf"/>
</dbReference>
<evidence type="ECO:0000313" key="2">
    <source>
        <dbReference type="EMBL" id="MBN3543879.1"/>
    </source>
</evidence>
<gene>
    <name evidence="2" type="ORF">JYA64_01010</name>
</gene>
<dbReference type="InterPro" id="IPR000073">
    <property type="entry name" value="AB_hydrolase_1"/>
</dbReference>
<dbReference type="PRINTS" id="PR00412">
    <property type="entry name" value="EPOXHYDRLASE"/>
</dbReference>
<dbReference type="EMBL" id="JAFHKS010000036">
    <property type="protein sequence ID" value="MBN3543879.1"/>
    <property type="molecule type" value="Genomic_DNA"/>
</dbReference>
<dbReference type="SUPFAM" id="SSF53474">
    <property type="entry name" value="alpha/beta-Hydrolases"/>
    <property type="match status" value="1"/>
</dbReference>
<sequence length="294" mass="33565">MDESFATNEGFEGFKLEKVKLDEATIRFRYGGTGSPIVLLHGHPRTHTTWYKVAPRLAEKYTVICPDLRGFGQSSIPKDTPDHKNSSKREKAKDCIQLMKSLGFSKFAIAGHDRGAYTAFRTAMDHPDVITHLAVLDGVPILEALKRCDENFAKAWWHWFFFGQADKPERAILADPDSWYEGTREKMGAMNYKDYYSAIHNPETVHGMVEDYRAGLGIDRAHDDEDWRQGRKIQCPVLCLWSIYDDLESLYGDVLSIWKNWAPNVRGYGIESGHHMAEEAPDQLSKALLQFFDT</sequence>
<dbReference type="PRINTS" id="PR00111">
    <property type="entry name" value="ABHYDROLASE"/>
</dbReference>
<dbReference type="InterPro" id="IPR029058">
    <property type="entry name" value="AB_hydrolase_fold"/>
</dbReference>
<dbReference type="Gene3D" id="3.40.50.1820">
    <property type="entry name" value="alpha/beta hydrolase"/>
    <property type="match status" value="1"/>
</dbReference>
<dbReference type="PANTHER" id="PTHR43798">
    <property type="entry name" value="MONOACYLGLYCEROL LIPASE"/>
    <property type="match status" value="1"/>
</dbReference>
<dbReference type="Pfam" id="PF00561">
    <property type="entry name" value="Abhydrolase_1"/>
    <property type="match status" value="1"/>
</dbReference>
<name>A0ABS2Z9D6_9BACL</name>
<keyword evidence="3" id="KW-1185">Reference proteome</keyword>
<keyword evidence="2" id="KW-0378">Hydrolase</keyword>
<evidence type="ECO:0000313" key="3">
    <source>
        <dbReference type="Proteomes" id="UP001319060"/>
    </source>
</evidence>
<evidence type="ECO:0000259" key="1">
    <source>
        <dbReference type="Pfam" id="PF00561"/>
    </source>
</evidence>
<reference evidence="2 3" key="1">
    <citation type="submission" date="2021-01" db="EMBL/GenBank/DDBJ databases">
        <title>Genome Sequencing of Type Strains.</title>
        <authorList>
            <person name="Lemaire J.F."/>
            <person name="Inderbitzin P."/>
            <person name="Collins S.B."/>
            <person name="Wespe N."/>
            <person name="Knight-Connoni V."/>
        </authorList>
    </citation>
    <scope>NUCLEOTIDE SEQUENCE [LARGE SCALE GENOMIC DNA]</scope>
    <source>
        <strain evidence="2 3">DSM 14730</strain>
    </source>
</reference>
<protein>
    <submittedName>
        <fullName evidence="2">Alpha/beta hydrolase</fullName>
    </submittedName>
</protein>
<dbReference type="PANTHER" id="PTHR43798:SF33">
    <property type="entry name" value="HYDROLASE, PUTATIVE (AFU_ORTHOLOGUE AFUA_2G14860)-RELATED"/>
    <property type="match status" value="1"/>
</dbReference>
<dbReference type="Proteomes" id="UP001319060">
    <property type="component" value="Unassembled WGS sequence"/>
</dbReference>
<comment type="caution">
    <text evidence="2">The sequence shown here is derived from an EMBL/GenBank/DDBJ whole genome shotgun (WGS) entry which is preliminary data.</text>
</comment>
<organism evidence="2 3">
    <name type="scientific">Fictibacillus barbaricus</name>
    <dbReference type="NCBI Taxonomy" id="182136"/>
    <lineage>
        <taxon>Bacteria</taxon>
        <taxon>Bacillati</taxon>
        <taxon>Bacillota</taxon>
        <taxon>Bacilli</taxon>
        <taxon>Bacillales</taxon>
        <taxon>Fictibacillaceae</taxon>
        <taxon>Fictibacillus</taxon>
    </lineage>
</organism>
<accession>A0ABS2Z9D6</accession>
<proteinExistence type="predicted"/>
<dbReference type="RefSeq" id="WP_188404625.1">
    <property type="nucleotide sequence ID" value="NZ_BMCE01000009.1"/>
</dbReference>
<dbReference type="GO" id="GO:0016787">
    <property type="term" value="F:hydrolase activity"/>
    <property type="evidence" value="ECO:0007669"/>
    <property type="project" value="UniProtKB-KW"/>
</dbReference>
<dbReference type="InterPro" id="IPR000639">
    <property type="entry name" value="Epox_hydrolase-like"/>
</dbReference>